<sequence length="463" mass="51672">MVAVSNPPEVPLALKLEQGRDIFQLNKLGLPCWGAPIEITTFDSERTVVFACNAPIHHLSKTVPSTTYHFQKLDFVGALRCGLLELVDQDTQELVHLPPHEGEAAADEPVVGRVEIPPRENPRDRQKKIALALDHTAPIWKEALQPNKSYNLRFSASGGDAWCYYPDAPDQRFPIRREADAVHFTVYDDPLPPTCSATLTVEPSVCHRSGTPPFKFITELTLDASDAFDGPVTVNQYNSPFDSGDLNDACGLTNSCGGLNSASQLVRCVDVETGKDVEFSMLYLCWDGDPHPDFPEDKFFVELWPGRPWRHEYTLEKESNTNIGGLECLHAGKRYKVDLAVERLGPWMYGRKEDLLKGTTQEKLERWKPGPRGTPRIPIRQTYLTGQPFGAADWFKYAIHNSSRCDASPLSPADWRRSSPPNLCEIDTWDGDVSAFRAKGGKPLSYHGLADGTISSNNSPRYY</sequence>
<evidence type="ECO:0000313" key="2">
    <source>
        <dbReference type="Proteomes" id="UP001521184"/>
    </source>
</evidence>
<evidence type="ECO:0000313" key="1">
    <source>
        <dbReference type="EMBL" id="KAL1640189.1"/>
    </source>
</evidence>
<keyword evidence="2" id="KW-1185">Reference proteome</keyword>
<dbReference type="EMBL" id="JAKEKT020000053">
    <property type="protein sequence ID" value="KAL1640189.1"/>
    <property type="molecule type" value="Genomic_DNA"/>
</dbReference>
<reference evidence="1 2" key="1">
    <citation type="journal article" date="2023" name="Plant Dis.">
        <title>First Report of Diplodia intermedia Causing Canker and Dieback Diseases on Apple Trees in Canada.</title>
        <authorList>
            <person name="Ellouze W."/>
            <person name="Ilyukhin E."/>
            <person name="Sulman M."/>
            <person name="Ali S."/>
        </authorList>
    </citation>
    <scope>NUCLEOTIDE SEQUENCE [LARGE SCALE GENOMIC DNA]</scope>
    <source>
        <strain evidence="1 2">M45-28</strain>
    </source>
</reference>
<name>A0ABR3TKX5_9PEZI</name>
<comment type="caution">
    <text evidence="1">The sequence shown here is derived from an EMBL/GenBank/DDBJ whole genome shotgun (WGS) entry which is preliminary data.</text>
</comment>
<dbReference type="Proteomes" id="UP001521184">
    <property type="component" value="Unassembled WGS sequence"/>
</dbReference>
<accession>A0ABR3TKX5</accession>
<organism evidence="1 2">
    <name type="scientific">Diplodia intermedia</name>
    <dbReference type="NCBI Taxonomy" id="856260"/>
    <lineage>
        <taxon>Eukaryota</taxon>
        <taxon>Fungi</taxon>
        <taxon>Dikarya</taxon>
        <taxon>Ascomycota</taxon>
        <taxon>Pezizomycotina</taxon>
        <taxon>Dothideomycetes</taxon>
        <taxon>Dothideomycetes incertae sedis</taxon>
        <taxon>Botryosphaeriales</taxon>
        <taxon>Botryosphaeriaceae</taxon>
        <taxon>Diplodia</taxon>
    </lineage>
</organism>
<protein>
    <submittedName>
        <fullName evidence="1">Uncharacterized protein</fullName>
    </submittedName>
</protein>
<proteinExistence type="predicted"/>
<gene>
    <name evidence="1" type="ORF">SLS58_007140</name>
</gene>